<accession>A0AAD4S4V2</accession>
<name>A0AAD4S4V2_9MAGN</name>
<sequence length="163" mass="18814">NRKFLYRNGENHEECCKVSVLHCSIEHVLLSVCPCLLRRHTVGFGKSYGDNALNCCSMRPHLPLSLSHLRDLVGQHALYMRSWCSSWWQWCKPSSPLHYHHQLLSLSPSPPPSYIYILLSGSDGCKRLKVHNKVPCALSWVDFAEKQAFAVEYTQAFCVRIRW</sequence>
<feature type="non-terminal residue" evidence="1">
    <location>
        <position position="1"/>
    </location>
</feature>
<organism evidence="1 2">
    <name type="scientific">Papaver atlanticum</name>
    <dbReference type="NCBI Taxonomy" id="357466"/>
    <lineage>
        <taxon>Eukaryota</taxon>
        <taxon>Viridiplantae</taxon>
        <taxon>Streptophyta</taxon>
        <taxon>Embryophyta</taxon>
        <taxon>Tracheophyta</taxon>
        <taxon>Spermatophyta</taxon>
        <taxon>Magnoliopsida</taxon>
        <taxon>Ranunculales</taxon>
        <taxon>Papaveraceae</taxon>
        <taxon>Papaveroideae</taxon>
        <taxon>Papaver</taxon>
    </lineage>
</organism>
<evidence type="ECO:0000313" key="2">
    <source>
        <dbReference type="Proteomes" id="UP001202328"/>
    </source>
</evidence>
<dbReference type="AlphaFoldDB" id="A0AAD4S4V2"/>
<dbReference type="EMBL" id="JAJJMB010014398">
    <property type="protein sequence ID" value="KAI3860600.1"/>
    <property type="molecule type" value="Genomic_DNA"/>
</dbReference>
<evidence type="ECO:0000313" key="1">
    <source>
        <dbReference type="EMBL" id="KAI3860600.1"/>
    </source>
</evidence>
<dbReference type="Proteomes" id="UP001202328">
    <property type="component" value="Unassembled WGS sequence"/>
</dbReference>
<protein>
    <submittedName>
        <fullName evidence="1">Uncharacterized protein</fullName>
    </submittedName>
</protein>
<proteinExistence type="predicted"/>
<gene>
    <name evidence="1" type="ORF">MKW98_017235</name>
</gene>
<keyword evidence="2" id="KW-1185">Reference proteome</keyword>
<reference evidence="1" key="1">
    <citation type="submission" date="2022-04" db="EMBL/GenBank/DDBJ databases">
        <title>A functionally conserved STORR gene fusion in Papaver species that diverged 16.8 million years ago.</title>
        <authorList>
            <person name="Catania T."/>
        </authorList>
    </citation>
    <scope>NUCLEOTIDE SEQUENCE</scope>
    <source>
        <strain evidence="1">S-188037</strain>
    </source>
</reference>
<comment type="caution">
    <text evidence="1">The sequence shown here is derived from an EMBL/GenBank/DDBJ whole genome shotgun (WGS) entry which is preliminary data.</text>
</comment>